<dbReference type="GO" id="GO:0046872">
    <property type="term" value="F:metal ion binding"/>
    <property type="evidence" value="ECO:0007669"/>
    <property type="project" value="UniProtKB-KW"/>
</dbReference>
<dbReference type="SUPFAM" id="SSF54862">
    <property type="entry name" value="4Fe-4S ferredoxins"/>
    <property type="match status" value="1"/>
</dbReference>
<dbReference type="PATRIC" id="fig|1307839.3.peg.382"/>
<dbReference type="KEGG" id="blq:L21SP5_00349"/>
<protein>
    <submittedName>
        <fullName evidence="6">Photosystem I iron-sulfur center</fullName>
        <ecNumber evidence="6">1.97.1.12</ecNumber>
    </submittedName>
</protein>
<accession>A0A0S2HVQ0</accession>
<evidence type="ECO:0000313" key="6">
    <source>
        <dbReference type="EMBL" id="ALO14028.1"/>
    </source>
</evidence>
<dbReference type="InterPro" id="IPR017896">
    <property type="entry name" value="4Fe4S_Fe-S-bd"/>
</dbReference>
<dbReference type="OrthoDB" id="9804603at2"/>
<evidence type="ECO:0000256" key="1">
    <source>
        <dbReference type="ARBA" id="ARBA00022485"/>
    </source>
</evidence>
<dbReference type="PANTHER" id="PTHR43687">
    <property type="entry name" value="ADENYLYLSULFATE REDUCTASE, BETA SUBUNIT"/>
    <property type="match status" value="1"/>
</dbReference>
<dbReference type="PROSITE" id="PS51379">
    <property type="entry name" value="4FE4S_FER_2"/>
    <property type="match status" value="2"/>
</dbReference>
<dbReference type="InterPro" id="IPR050572">
    <property type="entry name" value="Fe-S_Ferredoxin"/>
</dbReference>
<dbReference type="InterPro" id="IPR017900">
    <property type="entry name" value="4Fe4S_Fe_S_CS"/>
</dbReference>
<dbReference type="PROSITE" id="PS00198">
    <property type="entry name" value="4FE4S_FER_1"/>
    <property type="match status" value="2"/>
</dbReference>
<dbReference type="GO" id="GO:0016491">
    <property type="term" value="F:oxidoreductase activity"/>
    <property type="evidence" value="ECO:0007669"/>
    <property type="project" value="UniProtKB-KW"/>
</dbReference>
<dbReference type="EMBL" id="CP013118">
    <property type="protein sequence ID" value="ALO14028.1"/>
    <property type="molecule type" value="Genomic_DNA"/>
</dbReference>
<proteinExistence type="predicted"/>
<name>A0A0S2HVQ0_9BACT</name>
<evidence type="ECO:0000259" key="5">
    <source>
        <dbReference type="PROSITE" id="PS51379"/>
    </source>
</evidence>
<dbReference type="EC" id="1.97.1.12" evidence="6"/>
<sequence>MAKVKGAVVVDTEKCKGCNLCVVECPTNVLALSPNVNGKGYNYAYMENPDACIGCANCGLVCPDNVITVYKVKLQEA</sequence>
<dbReference type="GO" id="GO:0051539">
    <property type="term" value="F:4 iron, 4 sulfur cluster binding"/>
    <property type="evidence" value="ECO:0007669"/>
    <property type="project" value="UniProtKB-KW"/>
</dbReference>
<evidence type="ECO:0000256" key="2">
    <source>
        <dbReference type="ARBA" id="ARBA00022723"/>
    </source>
</evidence>
<keyword evidence="3" id="KW-0408">Iron</keyword>
<evidence type="ECO:0000313" key="7">
    <source>
        <dbReference type="Proteomes" id="UP000064893"/>
    </source>
</evidence>
<dbReference type="AlphaFoldDB" id="A0A0S2HVQ0"/>
<organism evidence="6 7">
    <name type="scientific">Salinivirga cyanobacteriivorans</name>
    <dbReference type="NCBI Taxonomy" id="1307839"/>
    <lineage>
        <taxon>Bacteria</taxon>
        <taxon>Pseudomonadati</taxon>
        <taxon>Bacteroidota</taxon>
        <taxon>Bacteroidia</taxon>
        <taxon>Bacteroidales</taxon>
        <taxon>Salinivirgaceae</taxon>
        <taxon>Salinivirga</taxon>
    </lineage>
</organism>
<evidence type="ECO:0000256" key="4">
    <source>
        <dbReference type="ARBA" id="ARBA00023014"/>
    </source>
</evidence>
<reference evidence="6 7" key="1">
    <citation type="submission" date="2015-11" db="EMBL/GenBank/DDBJ databases">
        <title>Description and complete genome sequence of a novel strain predominating in hypersaline microbial mats and representing a new family of the Bacteriodetes phylum.</title>
        <authorList>
            <person name="Spring S."/>
            <person name="Bunk B."/>
            <person name="Sproer C."/>
            <person name="Klenk H.-P."/>
        </authorList>
    </citation>
    <scope>NUCLEOTIDE SEQUENCE [LARGE SCALE GENOMIC DNA]</scope>
    <source>
        <strain evidence="6 7">L21-Spi-D4</strain>
    </source>
</reference>
<keyword evidence="6" id="KW-0560">Oxidoreductase</keyword>
<keyword evidence="7" id="KW-1185">Reference proteome</keyword>
<evidence type="ECO:0000256" key="3">
    <source>
        <dbReference type="ARBA" id="ARBA00023004"/>
    </source>
</evidence>
<dbReference type="Gene3D" id="3.30.70.20">
    <property type="match status" value="1"/>
</dbReference>
<dbReference type="RefSeq" id="WP_057951617.1">
    <property type="nucleotide sequence ID" value="NZ_CP013118.1"/>
</dbReference>
<gene>
    <name evidence="6" type="primary">psaC</name>
    <name evidence="6" type="ORF">L21SP5_00349</name>
</gene>
<keyword evidence="1" id="KW-0004">4Fe-4S</keyword>
<feature type="domain" description="4Fe-4S ferredoxin-type" evidence="5">
    <location>
        <begin position="43"/>
        <end position="72"/>
    </location>
</feature>
<keyword evidence="2" id="KW-0479">Metal-binding</keyword>
<dbReference type="PANTHER" id="PTHR43687:SF4">
    <property type="entry name" value="BLR5484 PROTEIN"/>
    <property type="match status" value="1"/>
</dbReference>
<feature type="domain" description="4Fe-4S ferredoxin-type" evidence="5">
    <location>
        <begin position="6"/>
        <end position="35"/>
    </location>
</feature>
<keyword evidence="4" id="KW-0411">Iron-sulfur</keyword>
<dbReference type="Pfam" id="PF12838">
    <property type="entry name" value="Fer4_7"/>
    <property type="match status" value="1"/>
</dbReference>
<dbReference type="STRING" id="1307839.L21SP5_00349"/>
<dbReference type="Proteomes" id="UP000064893">
    <property type="component" value="Chromosome"/>
</dbReference>